<keyword evidence="3" id="KW-1185">Reference proteome</keyword>
<dbReference type="AlphaFoldDB" id="A0AAW2DAX3"/>
<dbReference type="PANTHER" id="PTHR34115">
    <property type="entry name" value="PROTEIN, PUTATIVE-RELATED"/>
    <property type="match status" value="1"/>
</dbReference>
<comment type="caution">
    <text evidence="2">The sequence shown here is derived from an EMBL/GenBank/DDBJ whole genome shotgun (WGS) entry which is preliminary data.</text>
</comment>
<keyword evidence="1" id="KW-0812">Transmembrane</keyword>
<dbReference type="EMBL" id="JAZDWU010000003">
    <property type="protein sequence ID" value="KAL0007770.1"/>
    <property type="molecule type" value="Genomic_DNA"/>
</dbReference>
<dbReference type="Proteomes" id="UP001459277">
    <property type="component" value="Unassembled WGS sequence"/>
</dbReference>
<keyword evidence="1" id="KW-1133">Transmembrane helix</keyword>
<protein>
    <submittedName>
        <fullName evidence="2">Uncharacterized protein</fullName>
    </submittedName>
</protein>
<feature type="transmembrane region" description="Helical" evidence="1">
    <location>
        <begin position="119"/>
        <end position="136"/>
    </location>
</feature>
<keyword evidence="1" id="KW-0472">Membrane</keyword>
<evidence type="ECO:0000256" key="1">
    <source>
        <dbReference type="SAM" id="Phobius"/>
    </source>
</evidence>
<evidence type="ECO:0000313" key="2">
    <source>
        <dbReference type="EMBL" id="KAL0007770.1"/>
    </source>
</evidence>
<organism evidence="2 3">
    <name type="scientific">Lithocarpus litseifolius</name>
    <dbReference type="NCBI Taxonomy" id="425828"/>
    <lineage>
        <taxon>Eukaryota</taxon>
        <taxon>Viridiplantae</taxon>
        <taxon>Streptophyta</taxon>
        <taxon>Embryophyta</taxon>
        <taxon>Tracheophyta</taxon>
        <taxon>Spermatophyta</taxon>
        <taxon>Magnoliopsida</taxon>
        <taxon>eudicotyledons</taxon>
        <taxon>Gunneridae</taxon>
        <taxon>Pentapetalae</taxon>
        <taxon>rosids</taxon>
        <taxon>fabids</taxon>
        <taxon>Fagales</taxon>
        <taxon>Fagaceae</taxon>
        <taxon>Lithocarpus</taxon>
    </lineage>
</organism>
<reference evidence="2 3" key="1">
    <citation type="submission" date="2024-01" db="EMBL/GenBank/DDBJ databases">
        <title>A telomere-to-telomere, gap-free genome of sweet tea (Lithocarpus litseifolius).</title>
        <authorList>
            <person name="Zhou J."/>
        </authorList>
    </citation>
    <scope>NUCLEOTIDE SEQUENCE [LARGE SCALE GENOMIC DNA]</scope>
    <source>
        <strain evidence="2">Zhou-2022a</strain>
        <tissue evidence="2">Leaf</tissue>
    </source>
</reference>
<sequence length="183" mass="20550">MDRGSNNNNNNNNNHSGFQEGNEGELHFFTGFFTAFSLLFGFLLTLIGLKYQSPSVSIFHKHGAIMLFLIIDVLICIIALVMIVLQISNQSYLTFFKNVCLISGAFACDLLLLILVPPFGWFIFAVCVSVLVWLLYGSYQEILKRFTEILQLVSDFASQAKHTFCDWFWPGPLIPIVANGSPV</sequence>
<feature type="transmembrane region" description="Helical" evidence="1">
    <location>
        <begin position="28"/>
        <end position="51"/>
    </location>
</feature>
<dbReference type="PANTHER" id="PTHR34115:SF17">
    <property type="entry name" value="PROTEIN, PUTATIVE-RELATED"/>
    <property type="match status" value="1"/>
</dbReference>
<name>A0AAW2DAX3_9ROSI</name>
<evidence type="ECO:0000313" key="3">
    <source>
        <dbReference type="Proteomes" id="UP001459277"/>
    </source>
</evidence>
<accession>A0AAW2DAX3</accession>
<gene>
    <name evidence="2" type="ORF">SO802_009272</name>
</gene>
<proteinExistence type="predicted"/>
<feature type="transmembrane region" description="Helical" evidence="1">
    <location>
        <begin position="92"/>
        <end position="113"/>
    </location>
</feature>
<feature type="transmembrane region" description="Helical" evidence="1">
    <location>
        <begin position="63"/>
        <end position="85"/>
    </location>
</feature>
<dbReference type="InterPro" id="IPR053258">
    <property type="entry name" value="Ca-permeable_cation_channel"/>
</dbReference>